<keyword evidence="3" id="KW-1185">Reference proteome</keyword>
<organism evidence="2 3">
    <name type="scientific">Mycoplasma suis (strain Illinois)</name>
    <dbReference type="NCBI Taxonomy" id="768700"/>
    <lineage>
        <taxon>Bacteria</taxon>
        <taxon>Bacillati</taxon>
        <taxon>Mycoplasmatota</taxon>
        <taxon>Mollicutes</taxon>
        <taxon>Mycoplasmataceae</taxon>
        <taxon>Mycoplasma</taxon>
    </lineage>
</organism>
<dbReference type="AlphaFoldDB" id="F0QQL9"/>
<protein>
    <submittedName>
        <fullName evidence="2">Uncharacterized protein</fullName>
    </submittedName>
</protein>
<dbReference type="Proteomes" id="UP000007484">
    <property type="component" value="Chromosome"/>
</dbReference>
<dbReference type="STRING" id="768700.MSU_0245"/>
<name>F0QQL9_MYCSL</name>
<dbReference type="HOGENOM" id="CLU_1276477_0_0_14"/>
<reference evidence="2 3" key="1">
    <citation type="journal article" date="2011" name="J. Bacteriol.">
        <title>Complete genome sequences of two hemotropic Mycoplasmas, Mycoplasma haemofelis strain Ohio2 and Mycoplasma suis strain Illinois.</title>
        <authorList>
            <person name="Messick J.B."/>
            <person name="Santos A.P."/>
            <person name="Guimaraes A.M."/>
        </authorList>
    </citation>
    <scope>NUCLEOTIDE SEQUENCE [LARGE SCALE GENOMIC DNA]</scope>
    <source>
        <strain evidence="2 3">Illinois</strain>
    </source>
</reference>
<dbReference type="EMBL" id="CP002525">
    <property type="protein sequence ID" value="ADX97789.1"/>
    <property type="molecule type" value="Genomic_DNA"/>
</dbReference>
<accession>F0QQL9</accession>
<evidence type="ECO:0000313" key="2">
    <source>
        <dbReference type="EMBL" id="ADX97789.1"/>
    </source>
</evidence>
<gene>
    <name evidence="2" type="ordered locus">MSU_0245</name>
</gene>
<feature type="compositionally biased region" description="Polar residues" evidence="1">
    <location>
        <begin position="96"/>
        <end position="134"/>
    </location>
</feature>
<evidence type="ECO:0000313" key="3">
    <source>
        <dbReference type="Proteomes" id="UP000007484"/>
    </source>
</evidence>
<feature type="region of interest" description="Disordered" evidence="1">
    <location>
        <begin position="43"/>
        <end position="185"/>
    </location>
</feature>
<proteinExistence type="predicted"/>
<feature type="compositionally biased region" description="Polar residues" evidence="1">
    <location>
        <begin position="78"/>
        <end position="88"/>
    </location>
</feature>
<feature type="compositionally biased region" description="Acidic residues" evidence="1">
    <location>
        <begin position="153"/>
        <end position="185"/>
    </location>
</feature>
<dbReference type="KEGG" id="mss:MSU_0245"/>
<evidence type="ECO:0000256" key="1">
    <source>
        <dbReference type="SAM" id="MobiDB-lite"/>
    </source>
</evidence>
<dbReference type="RefSeq" id="WP_013609737.1">
    <property type="nucleotide sequence ID" value="NC_015155.1"/>
</dbReference>
<sequence>MSIFVFSKGIATISTIGGALLGGYFATTSLDKGNTEQLEVTEVGHSGNSSLGEDGLVSPKQQDVEENKQGAAEVQATPIIQENDSSEVTESKNNELNEPQQDSQVSENVDSESSGGDYQQDSGIQESQDIQLTDPTLVEALRDTKDYTTSSNNDEEEQDQKDLDSGEQFEDFEEDEEDIFDDEDDVESSLIMAEYIKTWSENSDSSKARPYSSKMN</sequence>